<dbReference type="RefSeq" id="WP_205262556.1">
    <property type="nucleotide sequence ID" value="NZ_JAERWK010000030.1"/>
</dbReference>
<name>A0A938YF65_9ACTN</name>
<dbReference type="CDD" id="cd01448">
    <property type="entry name" value="TST_Repeat_1"/>
    <property type="match status" value="1"/>
</dbReference>
<dbReference type="SMART" id="SM00450">
    <property type="entry name" value="RHOD"/>
    <property type="match status" value="2"/>
</dbReference>
<sequence>MTVAEHRTDVVISATELKELLASGADVVVLDVRRSTNEPLEAEYRAGHIPGARFANHFTQLSGPPSAAAGRNPLPDDETIQAAVTAWGINAGSTVVVSSDVGGPTATRGWWVLKWAGVPDVRYLDGGLAAWVEAGGELDTEVPPEGHGSFRVTTGSLPVLTADQAAELARDGVLLDARPATDYFGSPDQPLTGHIPGALSAPFSIALQGGTGLLGDDQAIRAVYAAVGADGERPIGLYCGGGVGATFGVLALARLGIPAALYPGSWSQWSADAARPIATGSQPG</sequence>
<dbReference type="EC" id="2.8.1.1" evidence="1"/>
<dbReference type="GO" id="GO:0004792">
    <property type="term" value="F:thiosulfate-cyanide sulfurtransferase activity"/>
    <property type="evidence" value="ECO:0007669"/>
    <property type="project" value="UniProtKB-EC"/>
</dbReference>
<dbReference type="PANTHER" id="PTHR43855">
    <property type="entry name" value="THIOSULFATE SULFURTRANSFERASE"/>
    <property type="match status" value="1"/>
</dbReference>
<protein>
    <recommendedName>
        <fullName evidence="1">thiosulfate sulfurtransferase</fullName>
        <ecNumber evidence="1">2.8.1.1</ecNumber>
    </recommendedName>
</protein>
<evidence type="ECO:0000313" key="6">
    <source>
        <dbReference type="Proteomes" id="UP000663792"/>
    </source>
</evidence>
<dbReference type="PANTHER" id="PTHR43855:SF1">
    <property type="entry name" value="THIOSULFATE SULFURTRANSFERASE"/>
    <property type="match status" value="1"/>
</dbReference>
<evidence type="ECO:0000256" key="1">
    <source>
        <dbReference type="ARBA" id="ARBA00012245"/>
    </source>
</evidence>
<dbReference type="Gene3D" id="3.40.250.10">
    <property type="entry name" value="Rhodanese-like domain"/>
    <property type="match status" value="2"/>
</dbReference>
<dbReference type="Pfam" id="PF00581">
    <property type="entry name" value="Rhodanese"/>
    <property type="match status" value="2"/>
</dbReference>
<dbReference type="InterPro" id="IPR051126">
    <property type="entry name" value="Thiosulfate_sulfurtransferase"/>
</dbReference>
<gene>
    <name evidence="5" type="ORF">JL106_20095</name>
</gene>
<evidence type="ECO:0000259" key="4">
    <source>
        <dbReference type="PROSITE" id="PS50206"/>
    </source>
</evidence>
<evidence type="ECO:0000256" key="3">
    <source>
        <dbReference type="ARBA" id="ARBA00047549"/>
    </source>
</evidence>
<accession>A0A938YF65</accession>
<dbReference type="AlphaFoldDB" id="A0A938YF65"/>
<evidence type="ECO:0000256" key="2">
    <source>
        <dbReference type="ARBA" id="ARBA00022737"/>
    </source>
</evidence>
<proteinExistence type="predicted"/>
<keyword evidence="2" id="KW-0677">Repeat</keyword>
<dbReference type="SUPFAM" id="SSF52821">
    <property type="entry name" value="Rhodanese/Cell cycle control phosphatase"/>
    <property type="match status" value="2"/>
</dbReference>
<organism evidence="5 6">
    <name type="scientific">Nakamurella leprariae</name>
    <dbReference type="NCBI Taxonomy" id="2803911"/>
    <lineage>
        <taxon>Bacteria</taxon>
        <taxon>Bacillati</taxon>
        <taxon>Actinomycetota</taxon>
        <taxon>Actinomycetes</taxon>
        <taxon>Nakamurellales</taxon>
        <taxon>Nakamurellaceae</taxon>
        <taxon>Nakamurella</taxon>
    </lineage>
</organism>
<dbReference type="EMBL" id="JAERWK010000030">
    <property type="protein sequence ID" value="MBM9469592.1"/>
    <property type="molecule type" value="Genomic_DNA"/>
</dbReference>
<dbReference type="InterPro" id="IPR036873">
    <property type="entry name" value="Rhodanese-like_dom_sf"/>
</dbReference>
<comment type="caution">
    <text evidence="5">The sequence shown here is derived from an EMBL/GenBank/DDBJ whole genome shotgun (WGS) entry which is preliminary data.</text>
</comment>
<feature type="domain" description="Rhodanese" evidence="4">
    <location>
        <begin position="23"/>
        <end position="140"/>
    </location>
</feature>
<feature type="domain" description="Rhodanese" evidence="4">
    <location>
        <begin position="168"/>
        <end position="278"/>
    </location>
</feature>
<evidence type="ECO:0000313" key="5">
    <source>
        <dbReference type="EMBL" id="MBM9469592.1"/>
    </source>
</evidence>
<dbReference type="PROSITE" id="PS50206">
    <property type="entry name" value="RHODANESE_3"/>
    <property type="match status" value="2"/>
</dbReference>
<dbReference type="InterPro" id="IPR001763">
    <property type="entry name" value="Rhodanese-like_dom"/>
</dbReference>
<keyword evidence="6" id="KW-1185">Reference proteome</keyword>
<comment type="catalytic activity">
    <reaction evidence="3">
        <text>thiosulfate + hydrogen cyanide = thiocyanate + sulfite + 2 H(+)</text>
        <dbReference type="Rhea" id="RHEA:16881"/>
        <dbReference type="ChEBI" id="CHEBI:15378"/>
        <dbReference type="ChEBI" id="CHEBI:17359"/>
        <dbReference type="ChEBI" id="CHEBI:18022"/>
        <dbReference type="ChEBI" id="CHEBI:18407"/>
        <dbReference type="ChEBI" id="CHEBI:33542"/>
        <dbReference type="EC" id="2.8.1.1"/>
    </reaction>
</comment>
<dbReference type="Proteomes" id="UP000663792">
    <property type="component" value="Unassembled WGS sequence"/>
</dbReference>
<reference evidence="5" key="1">
    <citation type="submission" date="2021-01" db="EMBL/GenBank/DDBJ databases">
        <title>YIM 132084 draft genome.</title>
        <authorList>
            <person name="An D."/>
        </authorList>
    </citation>
    <scope>NUCLEOTIDE SEQUENCE</scope>
    <source>
        <strain evidence="5">YIM 132084</strain>
    </source>
</reference>